<gene>
    <name evidence="1" type="ORF">BT96DRAFT_915827</name>
</gene>
<proteinExistence type="predicted"/>
<sequence>MSIDVLPFELLCKVIESCHIGTVSRCVLVCSSFKEAALPSLYKTITLKTFRNSESGEGLKSLRNSESGEGLNFGALQTLDKYPYLRSYVRDVRFFFLLSDYVRRTRNTKVNSDPKAREHLWVSSLAKLPNITSYTFCSSPPQYQSRFLPIPHELIELMASALVACDSLREVNLLYRATAADIARLSRLRNVRSVHLGLPSNEVIAAVGNWIEKCESFSIRDAYAVDSLATIQPYVSNLSVLHLGPHHALTHRNILQLLECTNKLQQLDIFYDNFLNVQLVWIDAVISSSPLTSLSLLSDDGKECAFPFPLISLLAKKTQLEFLNIPQVVFARHPCEFCLSCWWISCKVCLSYGYYS</sequence>
<dbReference type="OrthoDB" id="3010419at2759"/>
<reference evidence="1" key="1">
    <citation type="journal article" date="2019" name="Environ. Microbiol.">
        <title>Fungal ecological strategies reflected in gene transcription - a case study of two litter decomposers.</title>
        <authorList>
            <person name="Barbi F."/>
            <person name="Kohler A."/>
            <person name="Barry K."/>
            <person name="Baskaran P."/>
            <person name="Daum C."/>
            <person name="Fauchery L."/>
            <person name="Ihrmark K."/>
            <person name="Kuo A."/>
            <person name="LaButti K."/>
            <person name="Lipzen A."/>
            <person name="Morin E."/>
            <person name="Grigoriev I.V."/>
            <person name="Henrissat B."/>
            <person name="Lindahl B."/>
            <person name="Martin F."/>
        </authorList>
    </citation>
    <scope>NUCLEOTIDE SEQUENCE</scope>
    <source>
        <strain evidence="1">JB14</strain>
    </source>
</reference>
<dbReference type="AlphaFoldDB" id="A0A6A4I5N0"/>
<dbReference type="SUPFAM" id="SSF81383">
    <property type="entry name" value="F-box domain"/>
    <property type="match status" value="1"/>
</dbReference>
<evidence type="ECO:0000313" key="1">
    <source>
        <dbReference type="EMBL" id="KAE9405866.1"/>
    </source>
</evidence>
<keyword evidence="2" id="KW-1185">Reference proteome</keyword>
<name>A0A6A4I5N0_9AGAR</name>
<dbReference type="InterPro" id="IPR032675">
    <property type="entry name" value="LRR_dom_sf"/>
</dbReference>
<dbReference type="InterPro" id="IPR036047">
    <property type="entry name" value="F-box-like_dom_sf"/>
</dbReference>
<evidence type="ECO:0000313" key="2">
    <source>
        <dbReference type="Proteomes" id="UP000799118"/>
    </source>
</evidence>
<protein>
    <recommendedName>
        <fullName evidence="3">F-box domain-containing protein</fullName>
    </recommendedName>
</protein>
<accession>A0A6A4I5N0</accession>
<organism evidence="1 2">
    <name type="scientific">Gymnopus androsaceus JB14</name>
    <dbReference type="NCBI Taxonomy" id="1447944"/>
    <lineage>
        <taxon>Eukaryota</taxon>
        <taxon>Fungi</taxon>
        <taxon>Dikarya</taxon>
        <taxon>Basidiomycota</taxon>
        <taxon>Agaricomycotina</taxon>
        <taxon>Agaricomycetes</taxon>
        <taxon>Agaricomycetidae</taxon>
        <taxon>Agaricales</taxon>
        <taxon>Marasmiineae</taxon>
        <taxon>Omphalotaceae</taxon>
        <taxon>Gymnopus</taxon>
    </lineage>
</organism>
<dbReference type="Gene3D" id="3.80.10.10">
    <property type="entry name" value="Ribonuclease Inhibitor"/>
    <property type="match status" value="1"/>
</dbReference>
<dbReference type="EMBL" id="ML769406">
    <property type="protein sequence ID" value="KAE9405866.1"/>
    <property type="molecule type" value="Genomic_DNA"/>
</dbReference>
<dbReference type="Proteomes" id="UP000799118">
    <property type="component" value="Unassembled WGS sequence"/>
</dbReference>
<evidence type="ECO:0008006" key="3">
    <source>
        <dbReference type="Google" id="ProtNLM"/>
    </source>
</evidence>